<dbReference type="PROSITE" id="PS50949">
    <property type="entry name" value="HTH_GNTR"/>
    <property type="match status" value="1"/>
</dbReference>
<dbReference type="InterPro" id="IPR051446">
    <property type="entry name" value="HTH_trans_reg/aminotransferase"/>
</dbReference>
<dbReference type="OrthoDB" id="9802601at2"/>
<dbReference type="InterPro" id="IPR015424">
    <property type="entry name" value="PyrdxlP-dep_Trfase"/>
</dbReference>
<name>A0A559K3N0_9BACL</name>
<keyword evidence="8" id="KW-0804">Transcription</keyword>
<evidence type="ECO:0000313" key="11">
    <source>
        <dbReference type="Proteomes" id="UP000317036"/>
    </source>
</evidence>
<dbReference type="SMART" id="SM00345">
    <property type="entry name" value="HTH_GNTR"/>
    <property type="match status" value="1"/>
</dbReference>
<evidence type="ECO:0000256" key="1">
    <source>
        <dbReference type="ARBA" id="ARBA00001933"/>
    </source>
</evidence>
<dbReference type="PANTHER" id="PTHR46577:SF2">
    <property type="entry name" value="TRANSCRIPTIONAL REGULATORY PROTEIN"/>
    <property type="match status" value="1"/>
</dbReference>
<accession>A0A559K3N0</accession>
<dbReference type="Gene3D" id="3.90.1150.10">
    <property type="entry name" value="Aspartate Aminotransferase, domain 1"/>
    <property type="match status" value="1"/>
</dbReference>
<keyword evidence="4 10" id="KW-0808">Transferase</keyword>
<dbReference type="FunFam" id="3.40.640.10:FF:000023">
    <property type="entry name" value="Transcriptional regulator, GntR family"/>
    <property type="match status" value="1"/>
</dbReference>
<evidence type="ECO:0000256" key="6">
    <source>
        <dbReference type="ARBA" id="ARBA00023015"/>
    </source>
</evidence>
<dbReference type="SUPFAM" id="SSF53383">
    <property type="entry name" value="PLP-dependent transferases"/>
    <property type="match status" value="1"/>
</dbReference>
<dbReference type="Pfam" id="PF00155">
    <property type="entry name" value="Aminotran_1_2"/>
    <property type="match status" value="1"/>
</dbReference>
<feature type="domain" description="HTH gntR-type" evidence="9">
    <location>
        <begin position="10"/>
        <end position="78"/>
    </location>
</feature>
<dbReference type="InterPro" id="IPR015421">
    <property type="entry name" value="PyrdxlP-dep_Trfase_major"/>
</dbReference>
<evidence type="ECO:0000256" key="7">
    <source>
        <dbReference type="ARBA" id="ARBA00023125"/>
    </source>
</evidence>
<dbReference type="GO" id="GO:0030170">
    <property type="term" value="F:pyridoxal phosphate binding"/>
    <property type="evidence" value="ECO:0007669"/>
    <property type="project" value="InterPro"/>
</dbReference>
<dbReference type="InterPro" id="IPR036390">
    <property type="entry name" value="WH_DNA-bd_sf"/>
</dbReference>
<evidence type="ECO:0000256" key="8">
    <source>
        <dbReference type="ARBA" id="ARBA00023163"/>
    </source>
</evidence>
<keyword evidence="6" id="KW-0805">Transcription regulation</keyword>
<dbReference type="InterPro" id="IPR036388">
    <property type="entry name" value="WH-like_DNA-bd_sf"/>
</dbReference>
<dbReference type="PANTHER" id="PTHR46577">
    <property type="entry name" value="HTH-TYPE TRANSCRIPTIONAL REGULATORY PROTEIN GABR"/>
    <property type="match status" value="1"/>
</dbReference>
<dbReference type="AlphaFoldDB" id="A0A559K3N0"/>
<keyword evidence="5" id="KW-0663">Pyridoxal phosphate</keyword>
<evidence type="ECO:0000256" key="3">
    <source>
        <dbReference type="ARBA" id="ARBA00022576"/>
    </source>
</evidence>
<dbReference type="Pfam" id="PF00392">
    <property type="entry name" value="GntR"/>
    <property type="match status" value="1"/>
</dbReference>
<protein>
    <submittedName>
        <fullName evidence="10">PLP-dependent aminotransferase family protein</fullName>
    </submittedName>
</protein>
<dbReference type="GO" id="GO:0008483">
    <property type="term" value="F:transaminase activity"/>
    <property type="evidence" value="ECO:0007669"/>
    <property type="project" value="UniProtKB-KW"/>
</dbReference>
<sequence length="478" mass="53266">MWHIDRESDIPVYRQIADDLERRIMYGELPPGSVLPSERKLAQELKVNRSTIVQAYDELLATGLIESHRGSGRKVGTTHWGISPLRTPNWRQYAEGGSFLPNLPVIRKIRHEKQHRSTLIDMAGGELSPDLFPAEALKRMTRELDFAGSLGYADPQGDEGLRARLVSYLYDYHRIRTTEDSILVTSGSQQSLYLIAQCLLSPGDAVAVEAPSYYFSLPMFQSAGLRFIRLPVDGEGICPDDIPELHRKHRLRMIIVNPNYQNPTGTVMSAERRLRLLELAAEHGIPIVEDDPFSLTAFDEAPPLPLKALDRSSSVLYIGSMSKIVASGLRIGWLVAPQTIVQRLADARQQMDFGLSVLPQWLAAQYVGSEPFGQHLTQLREALRRKRDLTVAILERELAGEISFSVPKGGLNLWCSLHGEVDDSQLLEASIRRGILYTPGSVFGSGPGHARFAYARPREAELARGLAAFAEAWRAVRG</sequence>
<dbReference type="InterPro" id="IPR015422">
    <property type="entry name" value="PyrdxlP-dep_Trfase_small"/>
</dbReference>
<evidence type="ECO:0000259" key="9">
    <source>
        <dbReference type="PROSITE" id="PS50949"/>
    </source>
</evidence>
<dbReference type="PRINTS" id="PR00035">
    <property type="entry name" value="HTHGNTR"/>
</dbReference>
<dbReference type="Gene3D" id="3.40.640.10">
    <property type="entry name" value="Type I PLP-dependent aspartate aminotransferase-like (Major domain)"/>
    <property type="match status" value="1"/>
</dbReference>
<dbReference type="RefSeq" id="WP_144853417.1">
    <property type="nucleotide sequence ID" value="NZ_VNJI01000050.1"/>
</dbReference>
<evidence type="ECO:0000256" key="5">
    <source>
        <dbReference type="ARBA" id="ARBA00022898"/>
    </source>
</evidence>
<comment type="caution">
    <text evidence="10">The sequence shown here is derived from an EMBL/GenBank/DDBJ whole genome shotgun (WGS) entry which is preliminary data.</text>
</comment>
<dbReference type="CDD" id="cd00609">
    <property type="entry name" value="AAT_like"/>
    <property type="match status" value="1"/>
</dbReference>
<evidence type="ECO:0000256" key="2">
    <source>
        <dbReference type="ARBA" id="ARBA00005384"/>
    </source>
</evidence>
<evidence type="ECO:0000313" key="10">
    <source>
        <dbReference type="EMBL" id="TVY06707.1"/>
    </source>
</evidence>
<dbReference type="Gene3D" id="1.10.10.10">
    <property type="entry name" value="Winged helix-like DNA-binding domain superfamily/Winged helix DNA-binding domain"/>
    <property type="match status" value="1"/>
</dbReference>
<keyword evidence="11" id="KW-1185">Reference proteome</keyword>
<dbReference type="CDD" id="cd07377">
    <property type="entry name" value="WHTH_GntR"/>
    <property type="match status" value="1"/>
</dbReference>
<keyword evidence="7" id="KW-0238">DNA-binding</keyword>
<gene>
    <name evidence="10" type="ORF">FPZ49_28085</name>
</gene>
<evidence type="ECO:0000256" key="4">
    <source>
        <dbReference type="ARBA" id="ARBA00022679"/>
    </source>
</evidence>
<dbReference type="Proteomes" id="UP000317036">
    <property type="component" value="Unassembled WGS sequence"/>
</dbReference>
<dbReference type="SUPFAM" id="SSF46785">
    <property type="entry name" value="Winged helix' DNA-binding domain"/>
    <property type="match status" value="1"/>
</dbReference>
<keyword evidence="3 10" id="KW-0032">Aminotransferase</keyword>
<dbReference type="EMBL" id="VNJI01000050">
    <property type="protein sequence ID" value="TVY06707.1"/>
    <property type="molecule type" value="Genomic_DNA"/>
</dbReference>
<dbReference type="GO" id="GO:0003677">
    <property type="term" value="F:DNA binding"/>
    <property type="evidence" value="ECO:0007669"/>
    <property type="project" value="UniProtKB-KW"/>
</dbReference>
<reference evidence="10 11" key="1">
    <citation type="submission" date="2019-07" db="EMBL/GenBank/DDBJ databases">
        <authorList>
            <person name="Kim J."/>
        </authorList>
    </citation>
    <scope>NUCLEOTIDE SEQUENCE [LARGE SCALE GENOMIC DNA]</scope>
    <source>
        <strain evidence="10 11">JC52</strain>
    </source>
</reference>
<dbReference type="GO" id="GO:0003700">
    <property type="term" value="F:DNA-binding transcription factor activity"/>
    <property type="evidence" value="ECO:0007669"/>
    <property type="project" value="InterPro"/>
</dbReference>
<comment type="cofactor">
    <cofactor evidence="1">
        <name>pyridoxal 5'-phosphate</name>
        <dbReference type="ChEBI" id="CHEBI:597326"/>
    </cofactor>
</comment>
<organism evidence="10 11">
    <name type="scientific">Paenibacillus cremeus</name>
    <dbReference type="NCBI Taxonomy" id="2163881"/>
    <lineage>
        <taxon>Bacteria</taxon>
        <taxon>Bacillati</taxon>
        <taxon>Bacillota</taxon>
        <taxon>Bacilli</taxon>
        <taxon>Bacillales</taxon>
        <taxon>Paenibacillaceae</taxon>
        <taxon>Paenibacillus</taxon>
    </lineage>
</organism>
<proteinExistence type="inferred from homology"/>
<comment type="similarity">
    <text evidence="2">In the C-terminal section; belongs to the class-I pyridoxal-phosphate-dependent aminotransferase family.</text>
</comment>
<dbReference type="InterPro" id="IPR004839">
    <property type="entry name" value="Aminotransferase_I/II_large"/>
</dbReference>
<dbReference type="InterPro" id="IPR000524">
    <property type="entry name" value="Tscrpt_reg_HTH_GntR"/>
</dbReference>